<sequence>VGVTSILLTNLLNSDNNGIIDWETINQSIDPTEEGFNHYLPQIIKKSKQQKISILIGLSIYTTSNRHEWFHLSQSSNNNNNVYILQVPTSYSRAVLTFALKIPTLMLVESYVEFQIFFGFRYATLALPICTFTSASGPPYSSLMLPSPSPGERERMRPLTDQQKRHYAYDSIRRAYYRHVHAKVVDGYQWNKGQSAFSPIWDSSARCTCISELMFTPALESSAVRFKRYRVQVKMIEVIKFWKQKLEIKGVMIMNSSNLLEEMVPGIRKILNTDTDDEFIWFADEPKIDAMVNMEQKVCLHTLTINIRVPTRSDDIDSQIRQAMNNTQLRKCSPIWLVHQLSEDNKDFETIQKLAYFLPGSYLMLAGQEVDLTTGNHQLIKWSYDNYLDYNTYWPININLINNGKQRLYHWKLFIDKSYSITLLNTPSDKNQLISYIPKITYNLLIIYRHYINTIYRIYFIVSFQTLNTIIPFQSIFYDIIYESNFIEIVQI</sequence>
<reference evidence="1 2" key="2">
    <citation type="submission" date="2018-11" db="EMBL/GenBank/DDBJ databases">
        <authorList>
            <consortium name="Pathogen Informatics"/>
        </authorList>
    </citation>
    <scope>NUCLEOTIDE SEQUENCE [LARGE SCALE GENOMIC DNA]</scope>
    <source>
        <strain evidence="1">Dakar</strain>
        <strain evidence="2">Dakar, Senegal</strain>
    </source>
</reference>
<reference evidence="3" key="1">
    <citation type="submission" date="2016-06" db="UniProtKB">
        <authorList>
            <consortium name="WormBaseParasite"/>
        </authorList>
    </citation>
    <scope>IDENTIFICATION</scope>
</reference>
<dbReference type="Proteomes" id="UP000279833">
    <property type="component" value="Unassembled WGS sequence"/>
</dbReference>
<dbReference type="AlphaFoldDB" id="A0A183K8P6"/>
<keyword evidence="2" id="KW-1185">Reference proteome</keyword>
<evidence type="ECO:0000313" key="2">
    <source>
        <dbReference type="Proteomes" id="UP000279833"/>
    </source>
</evidence>
<dbReference type="EMBL" id="UZAK01034369">
    <property type="protein sequence ID" value="VDP44263.1"/>
    <property type="molecule type" value="Genomic_DNA"/>
</dbReference>
<gene>
    <name evidence="1" type="ORF">SCUD_LOCUS11376</name>
</gene>
<evidence type="ECO:0000313" key="3">
    <source>
        <dbReference type="WBParaSite" id="SCUD_0001137601-mRNA-1"/>
    </source>
</evidence>
<protein>
    <submittedName>
        <fullName evidence="3">Protein kinase domain-containing protein</fullName>
    </submittedName>
</protein>
<organism evidence="3">
    <name type="scientific">Schistosoma curassoni</name>
    <dbReference type="NCBI Taxonomy" id="6186"/>
    <lineage>
        <taxon>Eukaryota</taxon>
        <taxon>Metazoa</taxon>
        <taxon>Spiralia</taxon>
        <taxon>Lophotrochozoa</taxon>
        <taxon>Platyhelminthes</taxon>
        <taxon>Trematoda</taxon>
        <taxon>Digenea</taxon>
        <taxon>Strigeidida</taxon>
        <taxon>Schistosomatoidea</taxon>
        <taxon>Schistosomatidae</taxon>
        <taxon>Schistosoma</taxon>
    </lineage>
</organism>
<dbReference type="STRING" id="6186.A0A183K8P6"/>
<proteinExistence type="predicted"/>
<evidence type="ECO:0000313" key="1">
    <source>
        <dbReference type="EMBL" id="VDP44263.1"/>
    </source>
</evidence>
<accession>A0A183K8P6</accession>
<dbReference type="WBParaSite" id="SCUD_0001137601-mRNA-1">
    <property type="protein sequence ID" value="SCUD_0001137601-mRNA-1"/>
    <property type="gene ID" value="SCUD_0001137601"/>
</dbReference>
<name>A0A183K8P6_9TREM</name>